<evidence type="ECO:0000313" key="9">
    <source>
        <dbReference type="EMBL" id="KPL82436.1"/>
    </source>
</evidence>
<keyword evidence="3" id="KW-0645">Protease</keyword>
<comment type="cofactor">
    <cofactor evidence="8">
        <name>a divalent metal cation</name>
        <dbReference type="ChEBI" id="CHEBI:60240"/>
    </cofactor>
    <text evidence="8">Binds 2 divalent metal cations per subunit.</text>
</comment>
<feature type="binding site" evidence="8">
    <location>
        <position position="210"/>
    </location>
    <ligand>
        <name>Zn(2+)</name>
        <dbReference type="ChEBI" id="CHEBI:29105"/>
        <label>2</label>
    </ligand>
</feature>
<feature type="binding site" evidence="8">
    <location>
        <position position="67"/>
    </location>
    <ligand>
        <name>Zn(2+)</name>
        <dbReference type="ChEBI" id="CHEBI:29105"/>
        <label>1</label>
    </ligand>
</feature>
<dbReference type="InterPro" id="IPR051464">
    <property type="entry name" value="Peptidase_M42_aminopept"/>
</dbReference>
<dbReference type="GO" id="GO:0004177">
    <property type="term" value="F:aminopeptidase activity"/>
    <property type="evidence" value="ECO:0007669"/>
    <property type="project" value="UniProtKB-UniRule"/>
</dbReference>
<name>A0A0P6XTV6_9CHLR</name>
<keyword evidence="4 8" id="KW-0479">Metal-binding</keyword>
<evidence type="ECO:0008006" key="11">
    <source>
        <dbReference type="Google" id="ProtNLM"/>
    </source>
</evidence>
<keyword evidence="10" id="KW-1185">Reference proteome</keyword>
<evidence type="ECO:0000256" key="8">
    <source>
        <dbReference type="PIRSR" id="PIRSR001123-2"/>
    </source>
</evidence>
<comment type="caution">
    <text evidence="9">The sequence shown here is derived from an EMBL/GenBank/DDBJ whole genome shotgun (WGS) entry which is preliminary data.</text>
</comment>
<feature type="active site" description="Proton acceptor" evidence="7">
    <location>
        <position position="209"/>
    </location>
</feature>
<dbReference type="OrthoDB" id="9772053at2"/>
<proteinExistence type="inferred from homology"/>
<gene>
    <name evidence="9" type="ORF">SE15_09770</name>
</gene>
<evidence type="ECO:0000313" key="10">
    <source>
        <dbReference type="Proteomes" id="UP000050544"/>
    </source>
</evidence>
<evidence type="ECO:0000256" key="4">
    <source>
        <dbReference type="ARBA" id="ARBA00022723"/>
    </source>
</evidence>
<dbReference type="EMBL" id="LGKO01000005">
    <property type="protein sequence ID" value="KPL82436.1"/>
    <property type="molecule type" value="Genomic_DNA"/>
</dbReference>
<dbReference type="PANTHER" id="PTHR32481:SF0">
    <property type="entry name" value="AMINOPEPTIDASE YPDE-RELATED"/>
    <property type="match status" value="1"/>
</dbReference>
<dbReference type="GO" id="GO:0006508">
    <property type="term" value="P:proteolysis"/>
    <property type="evidence" value="ECO:0007669"/>
    <property type="project" value="UniProtKB-KW"/>
</dbReference>
<feature type="binding site" evidence="8">
    <location>
        <position position="177"/>
    </location>
    <ligand>
        <name>Zn(2+)</name>
        <dbReference type="ChEBI" id="CHEBI:29105"/>
        <label>1</label>
    </ligand>
</feature>
<evidence type="ECO:0000256" key="6">
    <source>
        <dbReference type="PIRNR" id="PIRNR001123"/>
    </source>
</evidence>
<dbReference type="SUPFAM" id="SSF101821">
    <property type="entry name" value="Aminopeptidase/glucanase lid domain"/>
    <property type="match status" value="1"/>
</dbReference>
<sequence>MDNIKDFLKQLISLPGLSGYEAPVREAIAEAWRPWVDEITVSPLGSLHALRRGQGPEPRPRLLIATHMDAIGMMVSQIVDGFIRITEVGGVDARILPGQPVIVHGRRDLPGVILQPAPRLLPPHLGEKSAIDMEYLFVDTGLPAEEVNALVRVGDLVSFAQPPLELTGETLAGHSLDNRASVAALTVCLEELQRRQHVWDVWAVATAQEEETLGGGFTSPFSVRPDLAIAVDVTFARGPGVNSDYRAFGLGKGPVLGWGPNIHPALFKVFKNLAERLDIPHAVEVMPRHSGTDAFAMQVVAEGIPTMVVSLPLRYMHTPVEVISLKDIQRAGHLLAEFITSLEADFLEKIRWED</sequence>
<dbReference type="InterPro" id="IPR023367">
    <property type="entry name" value="Peptidase_M42_dom2"/>
</dbReference>
<dbReference type="Gene3D" id="2.40.30.40">
    <property type="entry name" value="Peptidase M42, domain 2"/>
    <property type="match status" value="1"/>
</dbReference>
<dbReference type="Proteomes" id="UP000050544">
    <property type="component" value="Unassembled WGS sequence"/>
</dbReference>
<feature type="binding site" evidence="8">
    <location>
        <position position="177"/>
    </location>
    <ligand>
        <name>Zn(2+)</name>
        <dbReference type="ChEBI" id="CHEBI:29105"/>
        <label>2</label>
    </ligand>
</feature>
<dbReference type="Gene3D" id="3.40.630.10">
    <property type="entry name" value="Zn peptidases"/>
    <property type="match status" value="1"/>
</dbReference>
<evidence type="ECO:0000256" key="5">
    <source>
        <dbReference type="ARBA" id="ARBA00022801"/>
    </source>
</evidence>
<evidence type="ECO:0000256" key="3">
    <source>
        <dbReference type="ARBA" id="ARBA00022670"/>
    </source>
</evidence>
<keyword evidence="5" id="KW-0378">Hydrolase</keyword>
<dbReference type="InterPro" id="IPR008007">
    <property type="entry name" value="Peptidase_M42"/>
</dbReference>
<dbReference type="PANTHER" id="PTHR32481">
    <property type="entry name" value="AMINOPEPTIDASE"/>
    <property type="match status" value="1"/>
</dbReference>
<dbReference type="STRING" id="869279.SE15_09770"/>
<accession>A0A0P6XTV6</accession>
<evidence type="ECO:0000256" key="2">
    <source>
        <dbReference type="ARBA" id="ARBA00022438"/>
    </source>
</evidence>
<protein>
    <recommendedName>
        <fullName evidence="11">Aminopeptidase</fullName>
    </recommendedName>
</protein>
<reference evidence="9 10" key="1">
    <citation type="submission" date="2015-07" db="EMBL/GenBank/DDBJ databases">
        <title>Whole genome sequence of Thermanaerothrix daxensis DSM 23592.</title>
        <authorList>
            <person name="Hemp J."/>
            <person name="Ward L.M."/>
            <person name="Pace L.A."/>
            <person name="Fischer W.W."/>
        </authorList>
    </citation>
    <scope>NUCLEOTIDE SEQUENCE [LARGE SCALE GENOMIC DNA]</scope>
    <source>
        <strain evidence="9 10">GNS-1</strain>
    </source>
</reference>
<organism evidence="9 10">
    <name type="scientific">Thermanaerothrix daxensis</name>
    <dbReference type="NCBI Taxonomy" id="869279"/>
    <lineage>
        <taxon>Bacteria</taxon>
        <taxon>Bacillati</taxon>
        <taxon>Chloroflexota</taxon>
        <taxon>Anaerolineae</taxon>
        <taxon>Anaerolineales</taxon>
        <taxon>Anaerolineaceae</taxon>
        <taxon>Thermanaerothrix</taxon>
    </lineage>
</organism>
<dbReference type="Pfam" id="PF05343">
    <property type="entry name" value="Peptidase_M42"/>
    <property type="match status" value="1"/>
</dbReference>
<feature type="binding site" evidence="8">
    <location>
        <position position="232"/>
    </location>
    <ligand>
        <name>Zn(2+)</name>
        <dbReference type="ChEBI" id="CHEBI:29105"/>
        <label>1</label>
    </ligand>
</feature>
<keyword evidence="2" id="KW-0031">Aminopeptidase</keyword>
<dbReference type="SUPFAM" id="SSF53187">
    <property type="entry name" value="Zn-dependent exopeptidases"/>
    <property type="match status" value="1"/>
</dbReference>
<evidence type="ECO:0000256" key="7">
    <source>
        <dbReference type="PIRSR" id="PIRSR001123-1"/>
    </source>
</evidence>
<comment type="similarity">
    <text evidence="1 6">Belongs to the peptidase M42 family.</text>
</comment>
<evidence type="ECO:0000256" key="1">
    <source>
        <dbReference type="ARBA" id="ARBA00006272"/>
    </source>
</evidence>
<feature type="binding site" evidence="8">
    <location>
        <position position="317"/>
    </location>
    <ligand>
        <name>Zn(2+)</name>
        <dbReference type="ChEBI" id="CHEBI:29105"/>
        <label>2</label>
    </ligand>
</feature>
<dbReference type="AlphaFoldDB" id="A0A0P6XTV6"/>
<dbReference type="RefSeq" id="WP_054521925.1">
    <property type="nucleotide sequence ID" value="NZ_LGKO01000005.1"/>
</dbReference>
<dbReference type="GO" id="GO:0046872">
    <property type="term" value="F:metal ion binding"/>
    <property type="evidence" value="ECO:0007669"/>
    <property type="project" value="UniProtKB-UniRule"/>
</dbReference>
<dbReference type="PIRSF" id="PIRSF001123">
    <property type="entry name" value="PepA_GA"/>
    <property type="match status" value="1"/>
</dbReference>